<dbReference type="NCBIfam" id="TIGR01063">
    <property type="entry name" value="gyrA"/>
    <property type="match status" value="1"/>
</dbReference>
<organism evidence="11 12">
    <name type="scientific">Pallidibacillus pasinlerensis</name>
    <dbReference type="NCBI Taxonomy" id="2703818"/>
    <lineage>
        <taxon>Bacteria</taxon>
        <taxon>Bacillati</taxon>
        <taxon>Bacillota</taxon>
        <taxon>Bacilli</taxon>
        <taxon>Bacillales</taxon>
        <taxon>Bacillaceae</taxon>
        <taxon>Pallidibacillus</taxon>
    </lineage>
</organism>
<evidence type="ECO:0000313" key="12">
    <source>
        <dbReference type="Proteomes" id="UP000743899"/>
    </source>
</evidence>
<dbReference type="InterPro" id="IPR013760">
    <property type="entry name" value="Topo_IIA-like_dom_sf"/>
</dbReference>
<dbReference type="PANTHER" id="PTHR43493:SF9">
    <property type="entry name" value="DNA TOPOISOMERASE 4 SUBUNIT A"/>
    <property type="match status" value="1"/>
</dbReference>
<dbReference type="EMBL" id="JAACYS010000066">
    <property type="protein sequence ID" value="NCU18555.1"/>
    <property type="molecule type" value="Genomic_DNA"/>
</dbReference>
<dbReference type="SUPFAM" id="SSF101904">
    <property type="entry name" value="GyrA/ParC C-terminal domain-like"/>
    <property type="match status" value="1"/>
</dbReference>
<dbReference type="InterPro" id="IPR005741">
    <property type="entry name" value="TopoIV_A_Gpos"/>
</dbReference>
<dbReference type="PROSITE" id="PS52040">
    <property type="entry name" value="TOPO_IIA"/>
    <property type="match status" value="1"/>
</dbReference>
<evidence type="ECO:0000256" key="3">
    <source>
        <dbReference type="ARBA" id="ARBA00023029"/>
    </source>
</evidence>
<dbReference type="RefSeq" id="WP_161921384.1">
    <property type="nucleotide sequence ID" value="NZ_JAACYS010000066.1"/>
</dbReference>
<dbReference type="Gene3D" id="3.30.1360.40">
    <property type="match status" value="1"/>
</dbReference>
<dbReference type="CDD" id="cd00187">
    <property type="entry name" value="TOP4c"/>
    <property type="match status" value="1"/>
</dbReference>
<feature type="site" description="Interaction with DNA" evidence="7">
    <location>
        <position position="92"/>
    </location>
</feature>
<evidence type="ECO:0000313" key="11">
    <source>
        <dbReference type="EMBL" id="NCU18555.1"/>
    </source>
</evidence>
<comment type="subcellular location">
    <subcellularLocation>
        <location evidence="7">Cell membrane</location>
        <topology evidence="7">Peripheral membrane protein</topology>
    </subcellularLocation>
</comment>
<dbReference type="Pfam" id="PF00521">
    <property type="entry name" value="DNA_topoisoIV"/>
    <property type="match status" value="1"/>
</dbReference>
<comment type="caution">
    <text evidence="11">The sequence shown here is derived from an EMBL/GenBank/DDBJ whole genome shotgun (WGS) entry which is preliminary data.</text>
</comment>
<feature type="site" description="Interaction with DNA" evidence="7">
    <location>
        <position position="79"/>
    </location>
</feature>
<dbReference type="NCBIfam" id="NF004043">
    <property type="entry name" value="PRK05560.1"/>
    <property type="match status" value="1"/>
</dbReference>
<dbReference type="Gene3D" id="1.10.268.10">
    <property type="entry name" value="Topoisomerase, domain 3"/>
    <property type="match status" value="1"/>
</dbReference>
<evidence type="ECO:0000256" key="5">
    <source>
        <dbReference type="ARBA" id="ARBA00023136"/>
    </source>
</evidence>
<dbReference type="InterPro" id="IPR013757">
    <property type="entry name" value="Topo_IIA_A_a_sf"/>
</dbReference>
<dbReference type="InterPro" id="IPR002205">
    <property type="entry name" value="Topo_IIA_dom_A"/>
</dbReference>
<feature type="active site" description="O-(5'-phospho-DNA)-tyrosine intermediate" evidence="7 8">
    <location>
        <position position="123"/>
    </location>
</feature>
<dbReference type="NCBIfam" id="NF004044">
    <property type="entry name" value="PRK05561.1"/>
    <property type="match status" value="1"/>
</dbReference>
<dbReference type="InterPro" id="IPR035516">
    <property type="entry name" value="Gyrase/topoIV_suA_C"/>
</dbReference>
<dbReference type="HAMAP" id="MF_00937">
    <property type="entry name" value="ParC_type2"/>
    <property type="match status" value="1"/>
</dbReference>
<keyword evidence="5 7" id="KW-0472">Membrane</keyword>
<dbReference type="SUPFAM" id="SSF56719">
    <property type="entry name" value="Type II DNA topoisomerase"/>
    <property type="match status" value="1"/>
</dbReference>
<keyword evidence="3 7" id="KW-0799">Topoisomerase</keyword>
<feature type="coiled-coil region" evidence="9">
    <location>
        <begin position="437"/>
        <end position="489"/>
    </location>
</feature>
<dbReference type="SMART" id="SM00434">
    <property type="entry name" value="TOP4c"/>
    <property type="match status" value="1"/>
</dbReference>
<dbReference type="EC" id="5.6.2.2" evidence="7"/>
<dbReference type="InterPro" id="IPR006691">
    <property type="entry name" value="GyrA/parC_rep"/>
</dbReference>
<dbReference type="NCBIfam" id="TIGR01061">
    <property type="entry name" value="parC_Gpos"/>
    <property type="match status" value="1"/>
</dbReference>
<dbReference type="InterPro" id="IPR013758">
    <property type="entry name" value="Topo_IIA_A/C_ab"/>
</dbReference>
<evidence type="ECO:0000256" key="9">
    <source>
        <dbReference type="SAM" id="Coils"/>
    </source>
</evidence>
<feature type="domain" description="Topo IIA-type catalytic" evidence="10">
    <location>
        <begin position="35"/>
        <end position="501"/>
    </location>
</feature>
<dbReference type="Gene3D" id="2.120.10.90">
    <property type="entry name" value="DNA gyrase/topoisomerase IV, subunit A, C-terminal"/>
    <property type="match status" value="1"/>
</dbReference>
<evidence type="ECO:0000256" key="7">
    <source>
        <dbReference type="HAMAP-Rule" id="MF_00937"/>
    </source>
</evidence>
<keyword evidence="12" id="KW-1185">Reference proteome</keyword>
<protein>
    <recommendedName>
        <fullName evidence="7">DNA topoisomerase 4 subunit A</fullName>
        <ecNumber evidence="7">5.6.2.2</ecNumber>
    </recommendedName>
    <alternativeName>
        <fullName evidence="7">Topoisomerase IV subunit A</fullName>
    </alternativeName>
</protein>
<keyword evidence="2 7" id="KW-1003">Cell membrane</keyword>
<comment type="subunit">
    <text evidence="7">Heterotetramer composed of ParC and ParE.</text>
</comment>
<feature type="site" description="Interaction with DNA" evidence="7">
    <location>
        <position position="98"/>
    </location>
</feature>
<dbReference type="InterPro" id="IPR050220">
    <property type="entry name" value="Type_II_DNA_Topoisomerases"/>
</dbReference>
<accession>A0ABX0A8L6</accession>
<evidence type="ECO:0000259" key="10">
    <source>
        <dbReference type="PROSITE" id="PS52040"/>
    </source>
</evidence>
<keyword evidence="4 7" id="KW-0238">DNA-binding</keyword>
<gene>
    <name evidence="7 11" type="primary">parC</name>
    <name evidence="11" type="ORF">GW534_12650</name>
</gene>
<comment type="function">
    <text evidence="7">Topoisomerase IV is essential for chromosome segregation. It relaxes supercoiled DNA. Performs the decatenation events required during the replication of a circular DNA molecule.</text>
</comment>
<evidence type="ECO:0000256" key="6">
    <source>
        <dbReference type="ARBA" id="ARBA00023235"/>
    </source>
</evidence>
<feature type="site" description="Interaction with DNA" evidence="7">
    <location>
        <position position="81"/>
    </location>
</feature>
<evidence type="ECO:0000256" key="4">
    <source>
        <dbReference type="ARBA" id="ARBA00023125"/>
    </source>
</evidence>
<dbReference type="Pfam" id="PF03989">
    <property type="entry name" value="DNA_gyraseA_C"/>
    <property type="match status" value="5"/>
</dbReference>
<name>A0ABX0A8L6_9BACI</name>
<feature type="site" description="Transition state stabilizer" evidence="7">
    <location>
        <position position="122"/>
    </location>
</feature>
<evidence type="ECO:0000256" key="2">
    <source>
        <dbReference type="ARBA" id="ARBA00022475"/>
    </source>
</evidence>
<sequence>MSAKREEHLIEMPLEDVFGDRFGRYSKYIIQDRALPDARDGLKPVQRRILYAMHVAGNTSEKPFRKSAKTVGNVIGNYHPHGDTSVYDAMVRLSQDWKMRNVLIEMHGNNGSIDGDSPAAMRYTEARLSKISTELLRDIEKETVDWIPNFDDTEDEPVVLPARLPNLLLNGSTGISAGYATDIPPHNLAEVIDGAIYRMQNPNSTVDDLMKIIKGPDFPTGAIIQGVEGIKKAYETGRGKIIVRGKAEIEMIRGGREQIVITEIPYDVNKAQMVKKIDEIRLDRKVEGISEVRDETDRTGLRVVVELRKNADSVGILNYLYKNTDLQVTYNFNMVAIYNRRPKLMGLLDLLDAYIDHQKDVITKRSQYDLRKAKERLHVVEGLIRAISILDDVIATIRASKDKRDAKNNLIAKYEFTEAQAEAIVSLQLYRLTNTDITQLQKEMDELSKFIDELNEILANETKLEKVIIKELKEIKKKYADERRSKIEEKVSELKISIEALVASEDVIVTVTNDGYVKQTSLRSYSASSIEDHGMKETDHVLAFYEINTMDVLLLFTNKGNYLYLPVHEIPEKRWKDLGQHISTLRPIESDEQIISVIPVKDFDQPKYLFFVTKHGMVKKSELQLYKAQRYSRPLIATNLKDDDELVDVHLLDNDDVEIFLSTYQGYGLRFLSEEVNPIGVRAAGVKGINLKDNDFVTSGNIITDSEKESIVLATQRGAVKRMAINEFDVLSRAKRGLLMLRELKSNPHRVIGFEIVNDEEIIEIISEKNAREQIEVKSLRLNDRYSNGSFFMDEDEAGAVTTIRVVNKEPTKLVNEKEGNIES</sequence>
<evidence type="ECO:0000256" key="8">
    <source>
        <dbReference type="PROSITE-ProRule" id="PRU01384"/>
    </source>
</evidence>
<dbReference type="Gene3D" id="3.90.199.10">
    <property type="entry name" value="Topoisomerase II, domain 5"/>
    <property type="match status" value="1"/>
</dbReference>
<comment type="catalytic activity">
    <reaction evidence="1 7 8">
        <text>ATP-dependent breakage, passage and rejoining of double-stranded DNA.</text>
        <dbReference type="EC" id="5.6.2.2"/>
    </reaction>
</comment>
<reference evidence="11 12" key="1">
    <citation type="submission" date="2020-01" db="EMBL/GenBank/DDBJ databases">
        <title>A novel Bacillus sp. from Pasinler.</title>
        <authorList>
            <person name="Adiguzel A."/>
            <person name="Ay H."/>
            <person name="Baltaci M.O."/>
        </authorList>
    </citation>
    <scope>NUCLEOTIDE SEQUENCE [LARGE SCALE GENOMIC DNA]</scope>
    <source>
        <strain evidence="11 12">P1</strain>
    </source>
</reference>
<keyword evidence="9" id="KW-0175">Coiled coil</keyword>
<dbReference type="PANTHER" id="PTHR43493">
    <property type="entry name" value="DNA GYRASE/TOPOISOMERASE SUBUNIT A"/>
    <property type="match status" value="1"/>
</dbReference>
<dbReference type="Proteomes" id="UP000743899">
    <property type="component" value="Unassembled WGS sequence"/>
</dbReference>
<feature type="site" description="Interaction with DNA" evidence="7">
    <location>
        <position position="43"/>
    </location>
</feature>
<proteinExistence type="inferred from homology"/>
<evidence type="ECO:0000256" key="1">
    <source>
        <dbReference type="ARBA" id="ARBA00000185"/>
    </source>
</evidence>
<comment type="similarity">
    <text evidence="7">Belongs to the type II topoisomerase GyrA/ParC subunit family. ParC type 2 subfamily.</text>
</comment>
<keyword evidence="6 7" id="KW-0413">Isomerase</keyword>